<gene>
    <name evidence="1" type="ORF">GCM10010358_73090</name>
</gene>
<protein>
    <recommendedName>
        <fullName evidence="3">Transposase</fullName>
    </recommendedName>
</protein>
<reference evidence="1" key="1">
    <citation type="journal article" date="2014" name="Int. J. Syst. Evol. Microbiol.">
        <title>Complete genome sequence of Corynebacterium casei LMG S-19264T (=DSM 44701T), isolated from a smear-ripened cheese.</title>
        <authorList>
            <consortium name="US DOE Joint Genome Institute (JGI-PGF)"/>
            <person name="Walter F."/>
            <person name="Albersmeier A."/>
            <person name="Kalinowski J."/>
            <person name="Ruckert C."/>
        </authorList>
    </citation>
    <scope>NUCLEOTIDE SEQUENCE</scope>
    <source>
        <strain evidence="1">JCM 4790</strain>
    </source>
</reference>
<evidence type="ECO:0008006" key="3">
    <source>
        <dbReference type="Google" id="ProtNLM"/>
    </source>
</evidence>
<organism evidence="1 2">
    <name type="scientific">Streptomyces minutiscleroticus</name>
    <dbReference type="NCBI Taxonomy" id="68238"/>
    <lineage>
        <taxon>Bacteria</taxon>
        <taxon>Bacillati</taxon>
        <taxon>Actinomycetota</taxon>
        <taxon>Actinomycetes</taxon>
        <taxon>Kitasatosporales</taxon>
        <taxon>Streptomycetaceae</taxon>
        <taxon>Streptomyces</taxon>
    </lineage>
</organism>
<dbReference type="EMBL" id="BMVU01000071">
    <property type="protein sequence ID" value="GGY09804.1"/>
    <property type="molecule type" value="Genomic_DNA"/>
</dbReference>
<reference evidence="1" key="2">
    <citation type="submission" date="2020-09" db="EMBL/GenBank/DDBJ databases">
        <authorList>
            <person name="Sun Q."/>
            <person name="Ohkuma M."/>
        </authorList>
    </citation>
    <scope>NUCLEOTIDE SEQUENCE</scope>
    <source>
        <strain evidence="1">JCM 4790</strain>
    </source>
</reference>
<comment type="caution">
    <text evidence="1">The sequence shown here is derived from an EMBL/GenBank/DDBJ whole genome shotgun (WGS) entry which is preliminary data.</text>
</comment>
<evidence type="ECO:0000313" key="2">
    <source>
        <dbReference type="Proteomes" id="UP000619244"/>
    </source>
</evidence>
<dbReference type="AlphaFoldDB" id="A0A918P0A0"/>
<sequence>MVVDIDATITTAASQKEGATAPCKKSYGFHPLAAWCANT</sequence>
<proteinExistence type="predicted"/>
<accession>A0A918P0A0</accession>
<evidence type="ECO:0000313" key="1">
    <source>
        <dbReference type="EMBL" id="GGY09804.1"/>
    </source>
</evidence>
<name>A0A918P0A0_9ACTN</name>
<dbReference type="Proteomes" id="UP000619244">
    <property type="component" value="Unassembled WGS sequence"/>
</dbReference>
<keyword evidence="2" id="KW-1185">Reference proteome</keyword>